<evidence type="ECO:0000313" key="1">
    <source>
        <dbReference type="EMBL" id="RGC14169.1"/>
    </source>
</evidence>
<dbReference type="EMBL" id="QVEV01000023">
    <property type="protein sequence ID" value="RGC14169.1"/>
    <property type="molecule type" value="Genomic_DNA"/>
</dbReference>
<reference evidence="1 2" key="1">
    <citation type="submission" date="2018-08" db="EMBL/GenBank/DDBJ databases">
        <title>A genome reference for cultivated species of the human gut microbiota.</title>
        <authorList>
            <person name="Zou Y."/>
            <person name="Xue W."/>
            <person name="Luo G."/>
        </authorList>
    </citation>
    <scope>NUCLEOTIDE SEQUENCE [LARGE SCALE GENOMIC DNA]</scope>
    <source>
        <strain evidence="1 2">OF01-2LB</strain>
    </source>
</reference>
<name>A0A3E2VUR8_CLOIN</name>
<dbReference type="AlphaFoldDB" id="A0A3E2VUR8"/>
<comment type="caution">
    <text evidence="1">The sequence shown here is derived from an EMBL/GenBank/DDBJ whole genome shotgun (WGS) entry which is preliminary data.</text>
</comment>
<dbReference type="Proteomes" id="UP000260025">
    <property type="component" value="Unassembled WGS sequence"/>
</dbReference>
<organism evidence="1 2">
    <name type="scientific">Clostridium innocuum</name>
    <dbReference type="NCBI Taxonomy" id="1522"/>
    <lineage>
        <taxon>Bacteria</taxon>
        <taxon>Bacillati</taxon>
        <taxon>Bacillota</taxon>
        <taxon>Clostridia</taxon>
        <taxon>Eubacteriales</taxon>
        <taxon>Clostridiaceae</taxon>
        <taxon>Clostridium</taxon>
    </lineage>
</organism>
<dbReference type="OrthoDB" id="3036046at2"/>
<proteinExistence type="predicted"/>
<accession>A0A3E2VUR8</accession>
<gene>
    <name evidence="1" type="ORF">DXA38_14425</name>
</gene>
<evidence type="ECO:0000313" key="2">
    <source>
        <dbReference type="Proteomes" id="UP000260025"/>
    </source>
</evidence>
<dbReference type="RefSeq" id="WP_117443767.1">
    <property type="nucleotide sequence ID" value="NZ_JAJFEN010000022.1"/>
</dbReference>
<protein>
    <submittedName>
        <fullName evidence="1">Uncharacterized protein</fullName>
    </submittedName>
</protein>
<sequence>MQKEELVLRFEGENDIDLETLAKSLNSTSIIAKELASELVGENEYCKIIVKNIQPGSFKMVIQTIVENVAAVMPLLEPLPSIIKGAKEIFDLKKNLKDENPKSITVNGDYVNVESNNGTINVINRVVFDAYTSTDKIEKAISSLSTAVFNDRTRSGLEISFNEKDGSKSSIQMNKNDLCKMSHELDVTSFSQDMEERESVVFIKVVKPDLVGKTKWTVYRDTQKITCDILDEGFLKKVRNGDILFKGMMLMKVKLLSRYKILDNGLPDNTVKAIYKISEVLEIEIDNKMVNVAEK</sequence>